<dbReference type="SMART" id="SM00944">
    <property type="entry name" value="Pro-kuma_activ"/>
    <property type="match status" value="1"/>
</dbReference>
<evidence type="ECO:0000313" key="15">
    <source>
        <dbReference type="Proteomes" id="UP000258309"/>
    </source>
</evidence>
<dbReference type="GO" id="GO:0005576">
    <property type="term" value="C:extracellular region"/>
    <property type="evidence" value="ECO:0007669"/>
    <property type="project" value="UniProtKB-SubCell"/>
</dbReference>
<dbReference type="EC" id="3.4.14.10" evidence="4"/>
<keyword evidence="7 11" id="KW-0378">Hydrolase</keyword>
<evidence type="ECO:0000256" key="8">
    <source>
        <dbReference type="ARBA" id="ARBA00022825"/>
    </source>
</evidence>
<dbReference type="PANTHER" id="PTHR14218">
    <property type="entry name" value="PROTEASE S8 TRIPEPTIDYL PEPTIDASE I CLN2"/>
    <property type="match status" value="1"/>
</dbReference>
<comment type="subcellular location">
    <subcellularLocation>
        <location evidence="3">Secreted</location>
        <location evidence="3">Extracellular space</location>
    </subcellularLocation>
</comment>
<keyword evidence="9 11" id="KW-0106">Calcium</keyword>
<keyword evidence="15" id="KW-1185">Reference proteome</keyword>
<dbReference type="CDD" id="cd04056">
    <property type="entry name" value="Peptidases_S53"/>
    <property type="match status" value="1"/>
</dbReference>
<feature type="domain" description="Peptidase S53" evidence="13">
    <location>
        <begin position="176"/>
        <end position="553"/>
    </location>
</feature>
<feature type="binding site" evidence="11">
    <location>
        <position position="533"/>
    </location>
    <ligand>
        <name>Ca(2+)</name>
        <dbReference type="ChEBI" id="CHEBI:29108"/>
    </ligand>
</feature>
<evidence type="ECO:0000256" key="4">
    <source>
        <dbReference type="ARBA" id="ARBA00012462"/>
    </source>
</evidence>
<name>A0A3E2HJ22_SCYLI</name>
<dbReference type="OrthoDB" id="409122at2759"/>
<feature type="active site" description="Charge relay system" evidence="11">
    <location>
        <position position="471"/>
    </location>
</feature>
<evidence type="ECO:0000256" key="2">
    <source>
        <dbReference type="ARBA" id="ARBA00002451"/>
    </source>
</evidence>
<comment type="cofactor">
    <cofactor evidence="11">
        <name>Ca(2+)</name>
        <dbReference type="ChEBI" id="CHEBI:29108"/>
    </cofactor>
    <text evidence="11">Binds 1 Ca(2+) ion per subunit.</text>
</comment>
<proteinExistence type="predicted"/>
<dbReference type="Proteomes" id="UP000258309">
    <property type="component" value="Unassembled WGS sequence"/>
</dbReference>
<evidence type="ECO:0000256" key="12">
    <source>
        <dbReference type="SAM" id="MobiDB-lite"/>
    </source>
</evidence>
<evidence type="ECO:0000256" key="3">
    <source>
        <dbReference type="ARBA" id="ARBA00004239"/>
    </source>
</evidence>
<feature type="active site" description="Charge relay system" evidence="11">
    <location>
        <position position="256"/>
    </location>
</feature>
<keyword evidence="10" id="KW-0865">Zymogen</keyword>
<evidence type="ECO:0000256" key="9">
    <source>
        <dbReference type="ARBA" id="ARBA00022837"/>
    </source>
</evidence>
<dbReference type="PROSITE" id="PS51695">
    <property type="entry name" value="SEDOLISIN"/>
    <property type="match status" value="1"/>
</dbReference>
<organism evidence="14 15">
    <name type="scientific">Scytalidium lignicola</name>
    <name type="common">Hyphomycete</name>
    <dbReference type="NCBI Taxonomy" id="5539"/>
    <lineage>
        <taxon>Eukaryota</taxon>
        <taxon>Fungi</taxon>
        <taxon>Dikarya</taxon>
        <taxon>Ascomycota</taxon>
        <taxon>Pezizomycotina</taxon>
        <taxon>Leotiomycetes</taxon>
        <taxon>Leotiomycetes incertae sedis</taxon>
        <taxon>Scytalidium</taxon>
    </lineage>
</organism>
<evidence type="ECO:0000259" key="13">
    <source>
        <dbReference type="PROSITE" id="PS51695"/>
    </source>
</evidence>
<dbReference type="GO" id="GO:0008240">
    <property type="term" value="F:tripeptidyl-peptidase activity"/>
    <property type="evidence" value="ECO:0007669"/>
    <property type="project" value="UniProtKB-EC"/>
</dbReference>
<keyword evidence="8 11" id="KW-0720">Serine protease</keyword>
<dbReference type="Gene3D" id="3.40.50.200">
    <property type="entry name" value="Peptidase S8/S53 domain"/>
    <property type="match status" value="1"/>
</dbReference>
<evidence type="ECO:0000256" key="10">
    <source>
        <dbReference type="ARBA" id="ARBA00023145"/>
    </source>
</evidence>
<evidence type="ECO:0000256" key="5">
    <source>
        <dbReference type="ARBA" id="ARBA00022670"/>
    </source>
</evidence>
<gene>
    <name evidence="14" type="ORF">B7463_g3193</name>
</gene>
<dbReference type="GO" id="GO:0046872">
    <property type="term" value="F:metal ion binding"/>
    <property type="evidence" value="ECO:0007669"/>
    <property type="project" value="UniProtKB-UniRule"/>
</dbReference>
<sequence>MAIPFMNGFILGILDGRKERMTDGRFSMRIALTQQNLYRAEAMLLQVSHPSSSSFSQYWSPKKVANTFAPSDESLAAVTGCLTSSGISKDYYHYVNTLSGEKSVACDYYNVPKNIRPHIDFTPTIALNSTGKRRRRSTEQPQESKRIQPLQPKLSAAFKSTQIQLPANDLTNYDINITPDCFRALYRIPVKTTANLKNSLAIYAEGPNQYYQADLNVFFRNFSPPLVGRSPNFVSVDGGAKFNRSSQVPINSPLGEAELDLMYSMALTFPPQYDPIYPDPYGYNQTQNCGGTPLPKVISFSYEGNESGYTDLEKQRLCHEFLKLGILGTSVFFASGDDGVAGNGDRCLDPATDGTTFNPEFPATCPYITTVGGTEVPLGSSVRQPEIAMNSTTVTGGGFSNFFAIPDYQKETVLAWFAKHPNLYNSTVFNNTKQTPGYPDVSMNGVNILVGVSAEPPYSTADELAPVSGTSASYPAFASVITLINDARLNAGKTSVRFINPVAYAHPHVFNDITIGNNEGSGTSSFSATEGWDPITGLGTPNFPKLLELYLSLP</sequence>
<dbReference type="InterPro" id="IPR000209">
    <property type="entry name" value="Peptidase_S8/S53_dom"/>
</dbReference>
<dbReference type="InterPro" id="IPR030400">
    <property type="entry name" value="Sedolisin_dom"/>
</dbReference>
<accession>A0A3E2HJ22</accession>
<dbReference type="STRING" id="5539.A0A3E2HJ22"/>
<dbReference type="AlphaFoldDB" id="A0A3E2HJ22"/>
<reference evidence="14 15" key="1">
    <citation type="submission" date="2018-05" db="EMBL/GenBank/DDBJ databases">
        <title>Draft genome sequence of Scytalidium lignicola DSM 105466, a ubiquitous saprotrophic fungus.</title>
        <authorList>
            <person name="Buettner E."/>
            <person name="Gebauer A.M."/>
            <person name="Hofrichter M."/>
            <person name="Liers C."/>
            <person name="Kellner H."/>
        </authorList>
    </citation>
    <scope>NUCLEOTIDE SEQUENCE [LARGE SCALE GENOMIC DNA]</scope>
    <source>
        <strain evidence="14 15">DSM 105466</strain>
    </source>
</reference>
<dbReference type="GO" id="GO:0004252">
    <property type="term" value="F:serine-type endopeptidase activity"/>
    <property type="evidence" value="ECO:0007669"/>
    <property type="project" value="UniProtKB-UniRule"/>
</dbReference>
<comment type="caution">
    <text evidence="14">The sequence shown here is derived from an EMBL/GenBank/DDBJ whole genome shotgun (WGS) entry which is preliminary data.</text>
</comment>
<keyword evidence="6 11" id="KW-0479">Metal-binding</keyword>
<evidence type="ECO:0000256" key="7">
    <source>
        <dbReference type="ARBA" id="ARBA00022801"/>
    </source>
</evidence>
<feature type="binding site" evidence="11">
    <location>
        <position position="531"/>
    </location>
    <ligand>
        <name>Ca(2+)</name>
        <dbReference type="ChEBI" id="CHEBI:29108"/>
    </ligand>
</feature>
<dbReference type="PANTHER" id="PTHR14218:SF19">
    <property type="entry name" value="SERINE PROTEASE AORO, PUTATIVE (AFU_ORTHOLOGUE AFUA_6G10250)-RELATED"/>
    <property type="match status" value="1"/>
</dbReference>
<keyword evidence="5 11" id="KW-0645">Protease</keyword>
<feature type="active site" description="Charge relay system" evidence="11">
    <location>
        <position position="260"/>
    </location>
</feature>
<dbReference type="InterPro" id="IPR036852">
    <property type="entry name" value="Peptidase_S8/S53_dom_sf"/>
</dbReference>
<evidence type="ECO:0000256" key="1">
    <source>
        <dbReference type="ARBA" id="ARBA00001910"/>
    </source>
</evidence>
<evidence type="ECO:0000256" key="6">
    <source>
        <dbReference type="ARBA" id="ARBA00022723"/>
    </source>
</evidence>
<feature type="non-terminal residue" evidence="14">
    <location>
        <position position="1"/>
    </location>
</feature>
<comment type="catalytic activity">
    <reaction evidence="1">
        <text>Release of an N-terminal tripeptide from a polypeptide.</text>
        <dbReference type="EC" id="3.4.14.10"/>
    </reaction>
</comment>
<dbReference type="GO" id="GO:0006508">
    <property type="term" value="P:proteolysis"/>
    <property type="evidence" value="ECO:0007669"/>
    <property type="project" value="UniProtKB-KW"/>
</dbReference>
<feature type="binding site" evidence="11">
    <location>
        <position position="513"/>
    </location>
    <ligand>
        <name>Ca(2+)</name>
        <dbReference type="ChEBI" id="CHEBI:29108"/>
    </ligand>
</feature>
<protein>
    <recommendedName>
        <fullName evidence="4">tripeptidyl-peptidase II</fullName>
        <ecNumber evidence="4">3.4.14.10</ecNumber>
    </recommendedName>
</protein>
<dbReference type="InterPro" id="IPR050819">
    <property type="entry name" value="Tripeptidyl-peptidase_I"/>
</dbReference>
<evidence type="ECO:0000256" key="11">
    <source>
        <dbReference type="PROSITE-ProRule" id="PRU01032"/>
    </source>
</evidence>
<dbReference type="OMA" id="PWIYSSA"/>
<dbReference type="Pfam" id="PF09286">
    <property type="entry name" value="Pro-kuma_activ"/>
    <property type="match status" value="1"/>
</dbReference>
<dbReference type="InterPro" id="IPR015366">
    <property type="entry name" value="S53_propep"/>
</dbReference>
<dbReference type="Pfam" id="PF00082">
    <property type="entry name" value="Peptidase_S8"/>
    <property type="match status" value="1"/>
</dbReference>
<feature type="region of interest" description="Disordered" evidence="12">
    <location>
        <begin position="128"/>
        <end position="149"/>
    </location>
</feature>
<dbReference type="EMBL" id="NCSJ02000040">
    <property type="protein sequence ID" value="RFU33183.1"/>
    <property type="molecule type" value="Genomic_DNA"/>
</dbReference>
<feature type="binding site" evidence="11">
    <location>
        <position position="512"/>
    </location>
    <ligand>
        <name>Ca(2+)</name>
        <dbReference type="ChEBI" id="CHEBI:29108"/>
    </ligand>
</feature>
<feature type="non-terminal residue" evidence="14">
    <location>
        <position position="554"/>
    </location>
</feature>
<dbReference type="SUPFAM" id="SSF54897">
    <property type="entry name" value="Protease propeptides/inhibitors"/>
    <property type="match status" value="1"/>
</dbReference>
<comment type="function">
    <text evidence="2">Secreted tripeptidyl-peptidase which degrades proteins at acidic pHs and is involved in virulence.</text>
</comment>
<dbReference type="SUPFAM" id="SSF52743">
    <property type="entry name" value="Subtilisin-like"/>
    <property type="match status" value="1"/>
</dbReference>
<evidence type="ECO:0000313" key="14">
    <source>
        <dbReference type="EMBL" id="RFU33183.1"/>
    </source>
</evidence>